<sequence>MVKELLPIASALGIPFVPFRLLCEAPCKMDEAFDSMSFYLAIVLPMIEIPAKEHEKHVTIAGYFIFARQEEEHGY</sequence>
<keyword evidence="2" id="KW-1185">Reference proteome</keyword>
<reference evidence="1 2" key="1">
    <citation type="submission" date="2023-07" db="EMBL/GenBank/DDBJ databases">
        <title>Citrobacter selenititolerans sp. nov., isolated from seleniferous soil.</title>
        <authorList>
            <person name="Zhang S."/>
            <person name="Li K."/>
            <person name="Peng J."/>
            <person name="Wang H."/>
            <person name="Sun J."/>
            <person name="Guo Y."/>
        </authorList>
    </citation>
    <scope>NUCLEOTIDE SEQUENCE [LARGE SCALE GENOMIC DNA]</scope>
    <source>
        <strain evidence="1 2">S2-9</strain>
    </source>
</reference>
<comment type="caution">
    <text evidence="1">The sequence shown here is derived from an EMBL/GenBank/DDBJ whole genome shotgun (WGS) entry which is preliminary data.</text>
</comment>
<proteinExistence type="predicted"/>
<dbReference type="RefSeq" id="WP_301699377.1">
    <property type="nucleotide sequence ID" value="NZ_JAUJYW010000005.1"/>
</dbReference>
<protein>
    <submittedName>
        <fullName evidence="1">Uncharacterized protein</fullName>
    </submittedName>
</protein>
<gene>
    <name evidence="1" type="ORF">Q0A17_13370</name>
</gene>
<dbReference type="EMBL" id="JAUJYW010000005">
    <property type="protein sequence ID" value="MDN8600393.1"/>
    <property type="molecule type" value="Genomic_DNA"/>
</dbReference>
<dbReference type="Proteomes" id="UP001174867">
    <property type="component" value="Unassembled WGS sequence"/>
</dbReference>
<accession>A0ABT8PWG4</accession>
<evidence type="ECO:0000313" key="1">
    <source>
        <dbReference type="EMBL" id="MDN8600393.1"/>
    </source>
</evidence>
<name>A0ABT8PWG4_9ENTR</name>
<evidence type="ECO:0000313" key="2">
    <source>
        <dbReference type="Proteomes" id="UP001174867"/>
    </source>
</evidence>
<organism evidence="1 2">
    <name type="scientific">Citrobacter enshiensis</name>
    <dbReference type="NCBI Taxonomy" id="2971264"/>
    <lineage>
        <taxon>Bacteria</taxon>
        <taxon>Pseudomonadati</taxon>
        <taxon>Pseudomonadota</taxon>
        <taxon>Gammaproteobacteria</taxon>
        <taxon>Enterobacterales</taxon>
        <taxon>Enterobacteriaceae</taxon>
        <taxon>Citrobacter</taxon>
    </lineage>
</organism>